<dbReference type="Pfam" id="PF00440">
    <property type="entry name" value="TetR_N"/>
    <property type="match status" value="1"/>
</dbReference>
<dbReference type="GO" id="GO:0003700">
    <property type="term" value="F:DNA-binding transcription factor activity"/>
    <property type="evidence" value="ECO:0007669"/>
    <property type="project" value="TreeGrafter"/>
</dbReference>
<reference evidence="4 5" key="1">
    <citation type="submission" date="2018-06" db="EMBL/GenBank/DDBJ databases">
        <title>Complete genome of Desulfovibrio indonesiensis P37SLT.</title>
        <authorList>
            <person name="Crispim J.S."/>
            <person name="Vidigal P.M.P."/>
            <person name="Silva L.C.F."/>
            <person name="Laguardia C.N."/>
            <person name="Araujo L.C."/>
            <person name="Dias R.S."/>
            <person name="Sousa M.P."/>
            <person name="Paula S.O."/>
            <person name="Silva C."/>
        </authorList>
    </citation>
    <scope>NUCLEOTIDE SEQUENCE [LARGE SCALE GENOMIC DNA]</scope>
    <source>
        <strain evidence="4 5">P37SLT</strain>
    </source>
</reference>
<dbReference type="PRINTS" id="PR00455">
    <property type="entry name" value="HTHTETR"/>
</dbReference>
<keyword evidence="1 2" id="KW-0238">DNA-binding</keyword>
<dbReference type="SUPFAM" id="SSF48498">
    <property type="entry name" value="Tetracyclin repressor-like, C-terminal domain"/>
    <property type="match status" value="1"/>
</dbReference>
<dbReference type="AlphaFoldDB" id="A0A7M3MFM7"/>
<dbReference type="InterPro" id="IPR009057">
    <property type="entry name" value="Homeodomain-like_sf"/>
</dbReference>
<evidence type="ECO:0000256" key="2">
    <source>
        <dbReference type="PROSITE-ProRule" id="PRU00335"/>
    </source>
</evidence>
<feature type="domain" description="HTH tetR-type" evidence="3">
    <location>
        <begin position="3"/>
        <end position="63"/>
    </location>
</feature>
<feature type="DNA-binding region" description="H-T-H motif" evidence="2">
    <location>
        <begin position="26"/>
        <end position="45"/>
    </location>
</feature>
<dbReference type="OrthoDB" id="5394806at2"/>
<organism evidence="4 5">
    <name type="scientific">Oceanidesulfovibrio indonesiensis</name>
    <dbReference type="NCBI Taxonomy" id="54767"/>
    <lineage>
        <taxon>Bacteria</taxon>
        <taxon>Pseudomonadati</taxon>
        <taxon>Thermodesulfobacteriota</taxon>
        <taxon>Desulfovibrionia</taxon>
        <taxon>Desulfovibrionales</taxon>
        <taxon>Desulfovibrionaceae</taxon>
        <taxon>Oceanidesulfovibrio</taxon>
    </lineage>
</organism>
<sequence length="191" mass="21190">MATETRESVLAHALQLFSKRGYEGVGVQEIAASAGVTKPTLYYYFKSKQGLLCTLLNERLSPMLAALDDQDATDGIESGLHRCAETVFGYATADPEMYRLFLALIFAPPESPQFEEAAGHAKRQFLAMERHFQHALEEGVLQDAPALLAATFQGAIHNYITLFLLGHIQLDRHAAQDVVHRFIHGIRYSGK</sequence>
<comment type="caution">
    <text evidence="4">The sequence shown here is derived from an EMBL/GenBank/DDBJ whole genome shotgun (WGS) entry which is preliminary data.</text>
</comment>
<evidence type="ECO:0000256" key="1">
    <source>
        <dbReference type="ARBA" id="ARBA00023125"/>
    </source>
</evidence>
<dbReference type="PROSITE" id="PS50977">
    <property type="entry name" value="HTH_TETR_2"/>
    <property type="match status" value="1"/>
</dbReference>
<protein>
    <submittedName>
        <fullName evidence="4">TetR/AcrR family transcriptional regulator</fullName>
    </submittedName>
</protein>
<dbReference type="PANTHER" id="PTHR30055">
    <property type="entry name" value="HTH-TYPE TRANSCRIPTIONAL REGULATOR RUTR"/>
    <property type="match status" value="1"/>
</dbReference>
<dbReference type="SUPFAM" id="SSF46689">
    <property type="entry name" value="Homeodomain-like"/>
    <property type="match status" value="1"/>
</dbReference>
<accession>A0A7M3MFM7</accession>
<proteinExistence type="predicted"/>
<gene>
    <name evidence="4" type="ORF">DPQ33_09530</name>
</gene>
<evidence type="ECO:0000313" key="5">
    <source>
        <dbReference type="Proteomes" id="UP000448292"/>
    </source>
</evidence>
<dbReference type="InterPro" id="IPR001647">
    <property type="entry name" value="HTH_TetR"/>
</dbReference>
<dbReference type="Proteomes" id="UP000448292">
    <property type="component" value="Unassembled WGS sequence"/>
</dbReference>
<keyword evidence="5" id="KW-1185">Reference proteome</keyword>
<dbReference type="GO" id="GO:0000976">
    <property type="term" value="F:transcription cis-regulatory region binding"/>
    <property type="evidence" value="ECO:0007669"/>
    <property type="project" value="TreeGrafter"/>
</dbReference>
<dbReference type="RefSeq" id="WP_144302984.1">
    <property type="nucleotide sequence ID" value="NZ_QMIE01000007.1"/>
</dbReference>
<dbReference type="InterPro" id="IPR050109">
    <property type="entry name" value="HTH-type_TetR-like_transc_reg"/>
</dbReference>
<evidence type="ECO:0000259" key="3">
    <source>
        <dbReference type="PROSITE" id="PS50977"/>
    </source>
</evidence>
<dbReference type="EMBL" id="QMIE01000007">
    <property type="protein sequence ID" value="TVM17437.1"/>
    <property type="molecule type" value="Genomic_DNA"/>
</dbReference>
<dbReference type="PANTHER" id="PTHR30055:SF226">
    <property type="entry name" value="HTH-TYPE TRANSCRIPTIONAL REGULATOR PKSA"/>
    <property type="match status" value="1"/>
</dbReference>
<evidence type="ECO:0000313" key="4">
    <source>
        <dbReference type="EMBL" id="TVM17437.1"/>
    </source>
</evidence>
<dbReference type="Gene3D" id="1.10.357.10">
    <property type="entry name" value="Tetracycline Repressor, domain 2"/>
    <property type="match status" value="1"/>
</dbReference>
<name>A0A7M3MFM7_9BACT</name>
<dbReference type="InterPro" id="IPR036271">
    <property type="entry name" value="Tet_transcr_reg_TetR-rel_C_sf"/>
</dbReference>